<evidence type="ECO:0000256" key="6">
    <source>
        <dbReference type="ARBA" id="ARBA00023016"/>
    </source>
</evidence>
<evidence type="ECO:0000256" key="8">
    <source>
        <dbReference type="ARBA" id="ARBA00023204"/>
    </source>
</evidence>
<dbReference type="SMART" id="SM00382">
    <property type="entry name" value="AAA"/>
    <property type="match status" value="1"/>
</dbReference>
<dbReference type="InterPro" id="IPR014721">
    <property type="entry name" value="Ribsml_uS5_D2-typ_fold_subgr"/>
</dbReference>
<dbReference type="NCBIfam" id="TIGR00416">
    <property type="entry name" value="sms"/>
    <property type="match status" value="1"/>
</dbReference>
<dbReference type="Pfam" id="PF13541">
    <property type="entry name" value="ChlI"/>
    <property type="match status" value="1"/>
</dbReference>
<dbReference type="Pfam" id="PF13481">
    <property type="entry name" value="AAA_25"/>
    <property type="match status" value="1"/>
</dbReference>
<keyword evidence="7" id="KW-0238">DNA-binding</keyword>
<dbReference type="GO" id="GO:0003684">
    <property type="term" value="F:damaged DNA binding"/>
    <property type="evidence" value="ECO:0007669"/>
    <property type="project" value="InterPro"/>
</dbReference>
<evidence type="ECO:0000259" key="10">
    <source>
        <dbReference type="PROSITE" id="PS50162"/>
    </source>
</evidence>
<keyword evidence="12" id="KW-1185">Reference proteome</keyword>
<dbReference type="InterPro" id="IPR020588">
    <property type="entry name" value="RecA_ATP-bd"/>
</dbReference>
<keyword evidence="4" id="KW-0378">Hydrolase</keyword>
<dbReference type="Gene3D" id="3.40.50.300">
    <property type="entry name" value="P-loop containing nucleotide triphosphate hydrolases"/>
    <property type="match status" value="1"/>
</dbReference>
<dbReference type="GO" id="GO:0005524">
    <property type="term" value="F:ATP binding"/>
    <property type="evidence" value="ECO:0007669"/>
    <property type="project" value="UniProtKB-KW"/>
</dbReference>
<sequence>MQASDMRALRTLYSHRHLVTHPTAKAKSFRCLNHFRFVSSFSASVDAVYDPISGSIRTKKRAAWNGRQDQELESSSGASGSENDVEEYEGGRVKWNVKGRESVDGQANSSPRVRDCPEERVSAAVEKQNAPFRLTVGGSVKSSSGSENDVEENEGGRLKWNVKGRASADGRANSSPRVLDFPEDRVSAAVEKQNAPFRLTASSKKTKKGKIRTQWVCSDCGHTEGQWWGTCRKCMQVGTMKEFLDEGPNDANAKVTGFQLSEKLVKSWLPQRVGDDQPLRMADVNRGLNHSDWRIPLYGRFGHEVSRVLGGGLVPGSLVLVGGDPGVGKSTLLLQLGAMISEGRDLGKAAPVVYVSGEESVEQICSRADRISIVTDELYLYPNTEIEDILEKCQVLSPRAIIVDSIQTVYLQGVTGSAGGLMQVKECTSALLRFAKKTNVPVILIGHVTKSGDIAGPRVLEHIVDVVLYLEGEKCSSHRLLRSVKNRYGSTDELGVFEMSQLGLQPVENPSEMFLSQEQSGSEVLAGLAVAVIMDGSRTFLVEVQALCLSGPSVSRHVNGIPAGRADMIISVLVKQAGLKIQQNAVFLNVVSGVTLSETAADLAVAAAICSSFLEYPIPSGIAFIGEVGLGGELRSVPRMEKRVNTLAKLGYKTCIIPKSAMKVLEPSQLGNMVIIGCLNLKEVINTVFVT</sequence>
<dbReference type="InterPro" id="IPR020568">
    <property type="entry name" value="Ribosomal_Su5_D2-typ_SF"/>
</dbReference>
<protein>
    <recommendedName>
        <fullName evidence="10">RecA family profile 1 domain-containing protein</fullName>
    </recommendedName>
</protein>
<evidence type="ECO:0000256" key="5">
    <source>
        <dbReference type="ARBA" id="ARBA00022840"/>
    </source>
</evidence>
<dbReference type="Gene3D" id="3.30.230.10">
    <property type="match status" value="1"/>
</dbReference>
<dbReference type="GO" id="GO:0016787">
    <property type="term" value="F:hydrolase activity"/>
    <property type="evidence" value="ECO:0007669"/>
    <property type="project" value="UniProtKB-KW"/>
</dbReference>
<keyword evidence="8" id="KW-0234">DNA repair</keyword>
<feature type="compositionally biased region" description="Low complexity" evidence="9">
    <location>
        <begin position="73"/>
        <end position="82"/>
    </location>
</feature>
<dbReference type="PROSITE" id="PS50162">
    <property type="entry name" value="RECA_2"/>
    <property type="match status" value="1"/>
</dbReference>
<evidence type="ECO:0000313" key="12">
    <source>
        <dbReference type="Proteomes" id="UP001346149"/>
    </source>
</evidence>
<evidence type="ECO:0000313" key="11">
    <source>
        <dbReference type="EMBL" id="KAK4772068.1"/>
    </source>
</evidence>
<dbReference type="FunFam" id="3.30.230.10:FF:000053">
    <property type="entry name" value="DNA repair protein radA isogeny"/>
    <property type="match status" value="1"/>
</dbReference>
<dbReference type="Proteomes" id="UP001346149">
    <property type="component" value="Unassembled WGS sequence"/>
</dbReference>
<dbReference type="PANTHER" id="PTHR32472">
    <property type="entry name" value="DNA REPAIR PROTEIN RADA"/>
    <property type="match status" value="1"/>
</dbReference>
<evidence type="ECO:0000256" key="4">
    <source>
        <dbReference type="ARBA" id="ARBA00022801"/>
    </source>
</evidence>
<feature type="region of interest" description="Disordered" evidence="9">
    <location>
        <begin position="62"/>
        <end position="155"/>
    </location>
</feature>
<feature type="compositionally biased region" description="Basic and acidic residues" evidence="9">
    <location>
        <begin position="112"/>
        <end position="121"/>
    </location>
</feature>
<organism evidence="11 12">
    <name type="scientific">Trapa natans</name>
    <name type="common">Water chestnut</name>
    <dbReference type="NCBI Taxonomy" id="22666"/>
    <lineage>
        <taxon>Eukaryota</taxon>
        <taxon>Viridiplantae</taxon>
        <taxon>Streptophyta</taxon>
        <taxon>Embryophyta</taxon>
        <taxon>Tracheophyta</taxon>
        <taxon>Spermatophyta</taxon>
        <taxon>Magnoliopsida</taxon>
        <taxon>eudicotyledons</taxon>
        <taxon>Gunneridae</taxon>
        <taxon>Pentapetalae</taxon>
        <taxon>rosids</taxon>
        <taxon>malvids</taxon>
        <taxon>Myrtales</taxon>
        <taxon>Lythraceae</taxon>
        <taxon>Trapa</taxon>
    </lineage>
</organism>
<keyword evidence="1" id="KW-0479">Metal-binding</keyword>
<dbReference type="PRINTS" id="PR01874">
    <property type="entry name" value="DNAREPAIRADA"/>
</dbReference>
<dbReference type="PANTHER" id="PTHR32472:SF10">
    <property type="entry name" value="DNA REPAIR PROTEIN RADA-LIKE PROTEIN"/>
    <property type="match status" value="1"/>
</dbReference>
<accession>A0AAN7QQ41</accession>
<keyword evidence="5" id="KW-0067">ATP-binding</keyword>
<name>A0AAN7QQ41_TRANT</name>
<dbReference type="GO" id="GO:0046872">
    <property type="term" value="F:metal ion binding"/>
    <property type="evidence" value="ECO:0007669"/>
    <property type="project" value="UniProtKB-KW"/>
</dbReference>
<feature type="domain" description="RecA family profile 1" evidence="10">
    <location>
        <begin position="294"/>
        <end position="448"/>
    </location>
</feature>
<dbReference type="GO" id="GO:0140664">
    <property type="term" value="F:ATP-dependent DNA damage sensor activity"/>
    <property type="evidence" value="ECO:0007669"/>
    <property type="project" value="InterPro"/>
</dbReference>
<reference evidence="11 12" key="1">
    <citation type="journal article" date="2023" name="Hortic Res">
        <title>Pangenome of water caltrop reveals structural variations and asymmetric subgenome divergence after allopolyploidization.</title>
        <authorList>
            <person name="Zhang X."/>
            <person name="Chen Y."/>
            <person name="Wang L."/>
            <person name="Yuan Y."/>
            <person name="Fang M."/>
            <person name="Shi L."/>
            <person name="Lu R."/>
            <person name="Comes H.P."/>
            <person name="Ma Y."/>
            <person name="Chen Y."/>
            <person name="Huang G."/>
            <person name="Zhou Y."/>
            <person name="Zheng Z."/>
            <person name="Qiu Y."/>
        </authorList>
    </citation>
    <scope>NUCLEOTIDE SEQUENCE [LARGE SCALE GENOMIC DNA]</scope>
    <source>
        <strain evidence="11">F231</strain>
    </source>
</reference>
<feature type="compositionally biased region" description="Low complexity" evidence="9">
    <location>
        <begin position="136"/>
        <end position="146"/>
    </location>
</feature>
<evidence type="ECO:0000256" key="2">
    <source>
        <dbReference type="ARBA" id="ARBA00022741"/>
    </source>
</evidence>
<comment type="caution">
    <text evidence="11">The sequence shown here is derived from an EMBL/GenBank/DDBJ whole genome shotgun (WGS) entry which is preliminary data.</text>
</comment>
<dbReference type="InterPro" id="IPR003593">
    <property type="entry name" value="AAA+_ATPase"/>
</dbReference>
<evidence type="ECO:0000256" key="7">
    <source>
        <dbReference type="ARBA" id="ARBA00023125"/>
    </source>
</evidence>
<dbReference type="SUPFAM" id="SSF52540">
    <property type="entry name" value="P-loop containing nucleoside triphosphate hydrolases"/>
    <property type="match status" value="1"/>
</dbReference>
<dbReference type="AlphaFoldDB" id="A0AAN7QQ41"/>
<dbReference type="InterPro" id="IPR004504">
    <property type="entry name" value="DNA_repair_RadA"/>
</dbReference>
<dbReference type="FunFam" id="3.40.50.300:FF:002364">
    <property type="entry name" value="DNA repair protein RadA"/>
    <property type="match status" value="1"/>
</dbReference>
<dbReference type="InterPro" id="IPR027417">
    <property type="entry name" value="P-loop_NTPase"/>
</dbReference>
<keyword evidence="6" id="KW-0346">Stress response</keyword>
<evidence type="ECO:0000256" key="9">
    <source>
        <dbReference type="SAM" id="MobiDB-lite"/>
    </source>
</evidence>
<gene>
    <name evidence="11" type="ORF">SAY86_013843</name>
</gene>
<keyword evidence="2" id="KW-0547">Nucleotide-binding</keyword>
<evidence type="ECO:0000256" key="3">
    <source>
        <dbReference type="ARBA" id="ARBA00022763"/>
    </source>
</evidence>
<dbReference type="SUPFAM" id="SSF54211">
    <property type="entry name" value="Ribosomal protein S5 domain 2-like"/>
    <property type="match status" value="1"/>
</dbReference>
<proteinExistence type="predicted"/>
<dbReference type="GO" id="GO:0000725">
    <property type="term" value="P:recombinational repair"/>
    <property type="evidence" value="ECO:0007669"/>
    <property type="project" value="TreeGrafter"/>
</dbReference>
<evidence type="ECO:0000256" key="1">
    <source>
        <dbReference type="ARBA" id="ARBA00022723"/>
    </source>
</evidence>
<dbReference type="EMBL" id="JAXQNO010000020">
    <property type="protein sequence ID" value="KAK4772068.1"/>
    <property type="molecule type" value="Genomic_DNA"/>
</dbReference>
<keyword evidence="3" id="KW-0227">DNA damage</keyword>